<dbReference type="GO" id="GO:0005507">
    <property type="term" value="F:copper ion binding"/>
    <property type="evidence" value="ECO:0007669"/>
    <property type="project" value="TreeGrafter"/>
</dbReference>
<dbReference type="InterPro" id="IPR023299">
    <property type="entry name" value="ATPase_P-typ_cyto_dom_N"/>
</dbReference>
<gene>
    <name evidence="17" type="ordered locus">Thicy_1528</name>
</gene>
<keyword evidence="11" id="KW-1278">Translocase</keyword>
<dbReference type="Pfam" id="PF00702">
    <property type="entry name" value="Hydrolase"/>
    <property type="match status" value="1"/>
</dbReference>
<dbReference type="InterPro" id="IPR001757">
    <property type="entry name" value="P_typ_ATPase"/>
</dbReference>
<feature type="transmembrane region" description="Helical" evidence="15">
    <location>
        <begin position="449"/>
        <end position="469"/>
    </location>
</feature>
<feature type="transmembrane region" description="Helical" evidence="15">
    <location>
        <begin position="267"/>
        <end position="288"/>
    </location>
</feature>
<dbReference type="Gene3D" id="3.30.70.100">
    <property type="match status" value="1"/>
</dbReference>
<keyword evidence="18" id="KW-1185">Reference proteome</keyword>
<dbReference type="Pfam" id="PF12156">
    <property type="entry name" value="ATPase-cat_bd"/>
    <property type="match status" value="1"/>
</dbReference>
<dbReference type="OrthoDB" id="9814270at2"/>
<dbReference type="NCBIfam" id="TIGR01525">
    <property type="entry name" value="ATPase-IB_hvy"/>
    <property type="match status" value="1"/>
</dbReference>
<feature type="transmembrane region" description="Helical" evidence="15">
    <location>
        <begin position="422"/>
        <end position="443"/>
    </location>
</feature>
<dbReference type="InterPro" id="IPR036412">
    <property type="entry name" value="HAD-like_sf"/>
</dbReference>
<dbReference type="InterPro" id="IPR036163">
    <property type="entry name" value="HMA_dom_sf"/>
</dbReference>
<evidence type="ECO:0000256" key="11">
    <source>
        <dbReference type="ARBA" id="ARBA00022967"/>
    </source>
</evidence>
<dbReference type="eggNOG" id="COG2217">
    <property type="taxonomic scope" value="Bacteria"/>
</dbReference>
<evidence type="ECO:0000256" key="14">
    <source>
        <dbReference type="ARBA" id="ARBA00023136"/>
    </source>
</evidence>
<dbReference type="SUPFAM" id="SSF81665">
    <property type="entry name" value="Calcium ATPase, transmembrane domain M"/>
    <property type="match status" value="1"/>
</dbReference>
<dbReference type="NCBIfam" id="TIGR01494">
    <property type="entry name" value="ATPase_P-type"/>
    <property type="match status" value="1"/>
</dbReference>
<dbReference type="KEGG" id="tcy:Thicy_1528"/>
<dbReference type="PROSITE" id="PS01047">
    <property type="entry name" value="HMA_1"/>
    <property type="match status" value="1"/>
</dbReference>
<evidence type="ECO:0000259" key="16">
    <source>
        <dbReference type="PROSITE" id="PS50846"/>
    </source>
</evidence>
<keyword evidence="8 15" id="KW-0547">Nucleotide-binding</keyword>
<dbReference type="EC" id="3.6.3.4" evidence="17"/>
<dbReference type="SUPFAM" id="SSF56784">
    <property type="entry name" value="HAD-like"/>
    <property type="match status" value="1"/>
</dbReference>
<evidence type="ECO:0000256" key="6">
    <source>
        <dbReference type="ARBA" id="ARBA00022692"/>
    </source>
</evidence>
<dbReference type="AlphaFoldDB" id="F6DAN0"/>
<evidence type="ECO:0000313" key="17">
    <source>
        <dbReference type="EMBL" id="AEG32286.1"/>
    </source>
</evidence>
<dbReference type="InterPro" id="IPR023214">
    <property type="entry name" value="HAD_sf"/>
</dbReference>
<dbReference type="Pfam" id="PF00122">
    <property type="entry name" value="E1-E2_ATPase"/>
    <property type="match status" value="1"/>
</dbReference>
<dbReference type="SFLD" id="SFLDG00002">
    <property type="entry name" value="C1.7:_P-type_atpase_like"/>
    <property type="match status" value="1"/>
</dbReference>
<evidence type="ECO:0000256" key="9">
    <source>
        <dbReference type="ARBA" id="ARBA00022840"/>
    </source>
</evidence>
<dbReference type="FunFam" id="2.70.150.10:FF:000002">
    <property type="entry name" value="Copper-transporting ATPase 1, putative"/>
    <property type="match status" value="1"/>
</dbReference>
<sequence length="835" mass="91934">MSGCYHCGQAIPPGEKVVRSIEGHERDFCCHGCGSVCETIHAAGLASFYKLSPDTQRPVAPDLKQLASADFYDYDEVQADFIKQKGKQREVTLMSDSIHCAACIWLIEHSLAKVEGISYANVNFTNKQIKLRWDQQQVKLSTILKELARIGYEARPYDAAESEQAYRKANRDLLYRIGFAGFALMNSMWFSVALYTGAQDDSAYRIYFYWMLFFLAGVTLVYSAQPFLKGAWQGLKAKTLGMDFSITLGLLVTFIYSTWVMLHPEEFGRAFFGTVIDLTFLLLIGRYLEAISKNRALDATKRLMDLQPKMARKWLEGEEQITPVSRLKLGDFVRVKPGEKFPVDGLVVVGQGSVNESMLSGESREVYKQPGDQVAAGTINLDGSLEVRVEATLADTKLGQIIHLVSDAQGSKAGIQCTAEKIMPWFVTVTVSLAVAAFVFWYWQAGIEVAVLAGTAVLIITCPCALGLATPMAMAVAAGVSAKNGILIKNTVVLETLNEVDHIVFDKTGTLTQGKMAWVDQAWLADIDVTEVVSVMAKIEQQSEHSLAQAIMDYANQHAPQWNRQILCDDFKAWPGQGVSARVQQQAWYLGTQKWLEAQGLVCPEQLITHSEQQAQMGRTSMWVARDQQVLGVVFIEDQLRPDAILLIQRLKARGKALTILSGDRYEVAQAVAKQLGGMNVIAEVMPEDKSQVIADLQAQGQQVAMVGDGINDAPALSRANVGIAMGSGTDVSMDSADIVLLHSRLLAIDTAFDLAKRTLKTVKENIAISIAYNITMVPLAMAAMLTPIIASITMPLSGLVVILNAMRIRRFYKDGQPRNPRFVGDSVTDIKQEV</sequence>
<dbReference type="CDD" id="cd00371">
    <property type="entry name" value="HMA"/>
    <property type="match status" value="1"/>
</dbReference>
<protein>
    <submittedName>
        <fullName evidence="17">Heavy metal translocating P-type ATPase</fullName>
        <ecNumber evidence="17">3.6.3.4</ecNumber>
    </submittedName>
</protein>
<dbReference type="PRINTS" id="PR00943">
    <property type="entry name" value="CUATPASE"/>
</dbReference>
<dbReference type="PANTHER" id="PTHR43520:SF5">
    <property type="entry name" value="CATION-TRANSPORTING P-TYPE ATPASE-RELATED"/>
    <property type="match status" value="1"/>
</dbReference>
<keyword evidence="5" id="KW-0597">Phosphoprotein</keyword>
<evidence type="ECO:0000256" key="4">
    <source>
        <dbReference type="ARBA" id="ARBA00022475"/>
    </source>
</evidence>
<keyword evidence="7 15" id="KW-0479">Metal-binding</keyword>
<dbReference type="InterPro" id="IPR018303">
    <property type="entry name" value="ATPase_P-typ_P_site"/>
</dbReference>
<keyword evidence="17" id="KW-0378">Hydrolase</keyword>
<evidence type="ECO:0000256" key="10">
    <source>
        <dbReference type="ARBA" id="ARBA00022842"/>
    </source>
</evidence>
<dbReference type="GO" id="GO:0016887">
    <property type="term" value="F:ATP hydrolysis activity"/>
    <property type="evidence" value="ECO:0007669"/>
    <property type="project" value="InterPro"/>
</dbReference>
<dbReference type="GO" id="GO:0043682">
    <property type="term" value="F:P-type divalent copper transporter activity"/>
    <property type="evidence" value="ECO:0007669"/>
    <property type="project" value="TreeGrafter"/>
</dbReference>
<dbReference type="InterPro" id="IPR023298">
    <property type="entry name" value="ATPase_P-typ_TM_dom_sf"/>
</dbReference>
<feature type="transmembrane region" description="Helical" evidence="15">
    <location>
        <begin position="767"/>
        <end position="783"/>
    </location>
</feature>
<feature type="transmembrane region" description="Helical" evidence="15">
    <location>
        <begin position="789"/>
        <end position="807"/>
    </location>
</feature>
<dbReference type="Gene3D" id="3.40.50.1000">
    <property type="entry name" value="HAD superfamily/HAD-like"/>
    <property type="match status" value="1"/>
</dbReference>
<dbReference type="Proteomes" id="UP000009232">
    <property type="component" value="Chromosome"/>
</dbReference>
<dbReference type="SFLD" id="SFLDS00003">
    <property type="entry name" value="Haloacid_Dehalogenase"/>
    <property type="match status" value="1"/>
</dbReference>
<comment type="similarity">
    <text evidence="2 15">Belongs to the cation transport ATPase (P-type) (TC 3.A.3) family. Type IB subfamily.</text>
</comment>
<evidence type="ECO:0000313" key="18">
    <source>
        <dbReference type="Proteomes" id="UP000009232"/>
    </source>
</evidence>
<dbReference type="eggNOG" id="COG2608">
    <property type="taxonomic scope" value="Bacteria"/>
</dbReference>
<keyword evidence="6 15" id="KW-0812">Transmembrane</keyword>
<dbReference type="PRINTS" id="PR00119">
    <property type="entry name" value="CATATPASE"/>
</dbReference>
<dbReference type="EMBL" id="CP002776">
    <property type="protein sequence ID" value="AEG32286.1"/>
    <property type="molecule type" value="Genomic_DNA"/>
</dbReference>
<feature type="transmembrane region" description="Helical" evidence="15">
    <location>
        <begin position="207"/>
        <end position="228"/>
    </location>
</feature>
<dbReference type="InterPro" id="IPR008250">
    <property type="entry name" value="ATPase_P-typ_transduc_dom_A_sf"/>
</dbReference>
<feature type="transmembrane region" description="Helical" evidence="15">
    <location>
        <begin position="240"/>
        <end position="261"/>
    </location>
</feature>
<keyword evidence="14 15" id="KW-0472">Membrane</keyword>
<keyword evidence="13" id="KW-0406">Ion transport</keyword>
<evidence type="ECO:0000256" key="13">
    <source>
        <dbReference type="ARBA" id="ARBA00023065"/>
    </source>
</evidence>
<evidence type="ECO:0000256" key="15">
    <source>
        <dbReference type="RuleBase" id="RU362081"/>
    </source>
</evidence>
<dbReference type="GO" id="GO:0005886">
    <property type="term" value="C:plasma membrane"/>
    <property type="evidence" value="ECO:0007669"/>
    <property type="project" value="UniProtKB-SubCell"/>
</dbReference>
<keyword evidence="4 15" id="KW-1003">Cell membrane</keyword>
<dbReference type="HOGENOM" id="CLU_001771_0_3_6"/>
<reference evidence="17 18" key="1">
    <citation type="submission" date="2011-05" db="EMBL/GenBank/DDBJ databases">
        <title>Complete sequence of Thioalkalimicrobium cyclicum ALM1.</title>
        <authorList>
            <consortium name="US DOE Joint Genome Institute"/>
            <person name="Lucas S."/>
            <person name="Han J."/>
            <person name="Lapidus A."/>
            <person name="Cheng J.-F."/>
            <person name="Goodwin L."/>
            <person name="Pitluck S."/>
            <person name="Peters L."/>
            <person name="Mikhailova N."/>
            <person name="Davenport K."/>
            <person name="Han C."/>
            <person name="Tapia R."/>
            <person name="Land M."/>
            <person name="Hauser L."/>
            <person name="Kyrpides N."/>
            <person name="Ivanova N."/>
            <person name="Pagani I."/>
            <person name="Kappler U."/>
            <person name="Woyke T."/>
        </authorList>
    </citation>
    <scope>NUCLEOTIDE SEQUENCE [LARGE SCALE GENOMIC DNA]</scope>
    <source>
        <strain evidence="18">DSM 14477 / JCM 11371 / ALM1</strain>
    </source>
</reference>
<dbReference type="SUPFAM" id="SSF55008">
    <property type="entry name" value="HMA, heavy metal-associated domain"/>
    <property type="match status" value="1"/>
</dbReference>
<evidence type="ECO:0000256" key="5">
    <source>
        <dbReference type="ARBA" id="ARBA00022553"/>
    </source>
</evidence>
<name>F6DAN0_THICA</name>
<keyword evidence="10" id="KW-0460">Magnesium</keyword>
<evidence type="ECO:0000256" key="7">
    <source>
        <dbReference type="ARBA" id="ARBA00022723"/>
    </source>
</evidence>
<dbReference type="InterPro" id="IPR059000">
    <property type="entry name" value="ATPase_P-type_domA"/>
</dbReference>
<dbReference type="PROSITE" id="PS01229">
    <property type="entry name" value="COF_2"/>
    <property type="match status" value="1"/>
</dbReference>
<accession>F6DAN0</accession>
<feature type="domain" description="HMA" evidence="16">
    <location>
        <begin position="89"/>
        <end position="155"/>
    </location>
</feature>
<dbReference type="InterPro" id="IPR021993">
    <property type="entry name" value="ATPase-cat-bd"/>
</dbReference>
<keyword evidence="9 15" id="KW-0067">ATP-binding</keyword>
<dbReference type="GO" id="GO:0005524">
    <property type="term" value="F:ATP binding"/>
    <property type="evidence" value="ECO:0007669"/>
    <property type="project" value="UniProtKB-UniRule"/>
</dbReference>
<dbReference type="PROSITE" id="PS50846">
    <property type="entry name" value="HMA_2"/>
    <property type="match status" value="1"/>
</dbReference>
<dbReference type="Pfam" id="PF00403">
    <property type="entry name" value="HMA"/>
    <property type="match status" value="1"/>
</dbReference>
<dbReference type="STRING" id="717773.Thicy_1528"/>
<proteinExistence type="inferred from homology"/>
<dbReference type="PANTHER" id="PTHR43520">
    <property type="entry name" value="ATP7, ISOFORM B"/>
    <property type="match status" value="1"/>
</dbReference>
<evidence type="ECO:0000256" key="12">
    <source>
        <dbReference type="ARBA" id="ARBA00022989"/>
    </source>
</evidence>
<organism evidence="17 18">
    <name type="scientific">Thiomicrospira cyclica (strain DSM 14477 / JCM 11371 / ALM1)</name>
    <name type="common">Thioalkalimicrobium cyclicum</name>
    <dbReference type="NCBI Taxonomy" id="717773"/>
    <lineage>
        <taxon>Bacteria</taxon>
        <taxon>Pseudomonadati</taxon>
        <taxon>Pseudomonadota</taxon>
        <taxon>Gammaproteobacteria</taxon>
        <taxon>Thiotrichales</taxon>
        <taxon>Piscirickettsiaceae</taxon>
        <taxon>Thiomicrospira</taxon>
    </lineage>
</organism>
<dbReference type="Gene3D" id="3.40.1110.10">
    <property type="entry name" value="Calcium-transporting ATPase, cytoplasmic domain N"/>
    <property type="match status" value="1"/>
</dbReference>
<dbReference type="PROSITE" id="PS00154">
    <property type="entry name" value="ATPASE_E1_E2"/>
    <property type="match status" value="1"/>
</dbReference>
<keyword evidence="3" id="KW-0813">Transport</keyword>
<comment type="subcellular location">
    <subcellularLocation>
        <location evidence="1">Cell membrane</location>
        <topology evidence="1">Multi-pass membrane protein</topology>
    </subcellularLocation>
</comment>
<dbReference type="InterPro" id="IPR017969">
    <property type="entry name" value="Heavy-metal-associated_CS"/>
</dbReference>
<dbReference type="InterPro" id="IPR006121">
    <property type="entry name" value="HMA_dom"/>
</dbReference>
<evidence type="ECO:0000256" key="2">
    <source>
        <dbReference type="ARBA" id="ARBA00006024"/>
    </source>
</evidence>
<dbReference type="SUPFAM" id="SSF81653">
    <property type="entry name" value="Calcium ATPase, transduction domain A"/>
    <property type="match status" value="1"/>
</dbReference>
<feature type="transmembrane region" description="Helical" evidence="15">
    <location>
        <begin position="173"/>
        <end position="195"/>
    </location>
</feature>
<keyword evidence="12 15" id="KW-1133">Transmembrane helix</keyword>
<evidence type="ECO:0000256" key="3">
    <source>
        <dbReference type="ARBA" id="ARBA00022448"/>
    </source>
</evidence>
<dbReference type="NCBIfam" id="TIGR01511">
    <property type="entry name" value="ATPase-IB1_Cu"/>
    <property type="match status" value="1"/>
</dbReference>
<dbReference type="SFLD" id="SFLDF00027">
    <property type="entry name" value="p-type_atpase"/>
    <property type="match status" value="1"/>
</dbReference>
<dbReference type="Gene3D" id="2.70.150.10">
    <property type="entry name" value="Calcium-transporting ATPase, cytoplasmic transduction domain A"/>
    <property type="match status" value="1"/>
</dbReference>
<dbReference type="InterPro" id="IPR044492">
    <property type="entry name" value="P_typ_ATPase_HD_dom"/>
</dbReference>
<dbReference type="RefSeq" id="WP_013836061.1">
    <property type="nucleotide sequence ID" value="NC_015581.1"/>
</dbReference>
<evidence type="ECO:0000256" key="1">
    <source>
        <dbReference type="ARBA" id="ARBA00004651"/>
    </source>
</evidence>
<dbReference type="InterPro" id="IPR027256">
    <property type="entry name" value="P-typ_ATPase_IB"/>
</dbReference>
<evidence type="ECO:0000256" key="8">
    <source>
        <dbReference type="ARBA" id="ARBA00022741"/>
    </source>
</evidence>
<dbReference type="GO" id="GO:0055070">
    <property type="term" value="P:copper ion homeostasis"/>
    <property type="evidence" value="ECO:0007669"/>
    <property type="project" value="TreeGrafter"/>
</dbReference>